<evidence type="ECO:0000313" key="2">
    <source>
        <dbReference type="Proteomes" id="UP000298663"/>
    </source>
</evidence>
<dbReference type="EMBL" id="AZBU02000009">
    <property type="protein sequence ID" value="TKR65318.1"/>
    <property type="molecule type" value="Genomic_DNA"/>
</dbReference>
<reference evidence="1 2" key="2">
    <citation type="journal article" date="2019" name="G3 (Bethesda)">
        <title>Hybrid Assembly of the Genome of the Entomopathogenic Nematode Steinernema carpocapsae Identifies the X-Chromosome.</title>
        <authorList>
            <person name="Serra L."/>
            <person name="Macchietto M."/>
            <person name="Macias-Munoz A."/>
            <person name="McGill C.J."/>
            <person name="Rodriguez I.M."/>
            <person name="Rodriguez B."/>
            <person name="Murad R."/>
            <person name="Mortazavi A."/>
        </authorList>
    </citation>
    <scope>NUCLEOTIDE SEQUENCE [LARGE SCALE GENOMIC DNA]</scope>
    <source>
        <strain evidence="1 2">ALL</strain>
    </source>
</reference>
<evidence type="ECO:0000313" key="1">
    <source>
        <dbReference type="EMBL" id="TKR65318.1"/>
    </source>
</evidence>
<proteinExistence type="predicted"/>
<dbReference type="AlphaFoldDB" id="A0A4U5M8P7"/>
<protein>
    <submittedName>
        <fullName evidence="1">Uncharacterized protein</fullName>
    </submittedName>
</protein>
<dbReference type="Proteomes" id="UP000298663">
    <property type="component" value="Unassembled WGS sequence"/>
</dbReference>
<gene>
    <name evidence="1" type="ORF">L596_025737</name>
</gene>
<sequence length="110" mass="12944">MSRYDRGRSALLFAKFYTWLVGPSLFPNFGPEPSFDAYVLDMDRWVYKGIEYKTNCKELQNNTQGLVDVNTKGNATFFELNRMRMARIGYLRTRSGLRRSTTSLWVWQKP</sequence>
<name>A0A4U5M8P7_STECR</name>
<keyword evidence="2" id="KW-1185">Reference proteome</keyword>
<accession>A0A4U5M8P7</accession>
<reference evidence="1 2" key="1">
    <citation type="journal article" date="2015" name="Genome Biol.">
        <title>Comparative genomics of Steinernema reveals deeply conserved gene regulatory networks.</title>
        <authorList>
            <person name="Dillman A.R."/>
            <person name="Macchietto M."/>
            <person name="Porter C.F."/>
            <person name="Rogers A."/>
            <person name="Williams B."/>
            <person name="Antoshechkin I."/>
            <person name="Lee M.M."/>
            <person name="Goodwin Z."/>
            <person name="Lu X."/>
            <person name="Lewis E.E."/>
            <person name="Goodrich-Blair H."/>
            <person name="Stock S.P."/>
            <person name="Adams B.J."/>
            <person name="Sternberg P.W."/>
            <person name="Mortazavi A."/>
        </authorList>
    </citation>
    <scope>NUCLEOTIDE SEQUENCE [LARGE SCALE GENOMIC DNA]</scope>
    <source>
        <strain evidence="1 2">ALL</strain>
    </source>
</reference>
<comment type="caution">
    <text evidence="1">The sequence shown here is derived from an EMBL/GenBank/DDBJ whole genome shotgun (WGS) entry which is preliminary data.</text>
</comment>
<organism evidence="1 2">
    <name type="scientific">Steinernema carpocapsae</name>
    <name type="common">Entomopathogenic nematode</name>
    <dbReference type="NCBI Taxonomy" id="34508"/>
    <lineage>
        <taxon>Eukaryota</taxon>
        <taxon>Metazoa</taxon>
        <taxon>Ecdysozoa</taxon>
        <taxon>Nematoda</taxon>
        <taxon>Chromadorea</taxon>
        <taxon>Rhabditida</taxon>
        <taxon>Tylenchina</taxon>
        <taxon>Panagrolaimomorpha</taxon>
        <taxon>Strongyloidoidea</taxon>
        <taxon>Steinernematidae</taxon>
        <taxon>Steinernema</taxon>
    </lineage>
</organism>